<dbReference type="InterPro" id="IPR004628">
    <property type="entry name" value="Man_deHydtase"/>
</dbReference>
<evidence type="ECO:0000256" key="2">
    <source>
        <dbReference type="ARBA" id="ARBA00001936"/>
    </source>
</evidence>
<feature type="non-terminal residue" evidence="11">
    <location>
        <position position="83"/>
    </location>
</feature>
<evidence type="ECO:0000256" key="1">
    <source>
        <dbReference type="ARBA" id="ARBA00001794"/>
    </source>
</evidence>
<dbReference type="PANTHER" id="PTHR30387:SF2">
    <property type="entry name" value="MANNONATE DEHYDRATASE"/>
    <property type="match status" value="1"/>
</dbReference>
<dbReference type="EC" id="4.2.1.8" evidence="7"/>
<evidence type="ECO:0000256" key="10">
    <source>
        <dbReference type="ARBA" id="ARBA00023239"/>
    </source>
</evidence>
<gene>
    <name evidence="11" type="ORF">Tci_923391</name>
</gene>
<dbReference type="InterPro" id="IPR036237">
    <property type="entry name" value="Xyl_isomerase-like_sf"/>
</dbReference>
<name>A0A699WUH6_TANCI</name>
<evidence type="ECO:0000256" key="5">
    <source>
        <dbReference type="ARBA" id="ARBA00004892"/>
    </source>
</evidence>
<protein>
    <recommendedName>
        <fullName evidence="7">mannonate dehydratase</fullName>
        <ecNumber evidence="7">4.2.1.8</ecNumber>
    </recommendedName>
</protein>
<evidence type="ECO:0000313" key="11">
    <source>
        <dbReference type="EMBL" id="GFD51422.1"/>
    </source>
</evidence>
<dbReference type="SUPFAM" id="SSF51658">
    <property type="entry name" value="Xylose isomerase-like"/>
    <property type="match status" value="1"/>
</dbReference>
<organism evidence="11">
    <name type="scientific">Tanacetum cinerariifolium</name>
    <name type="common">Dalmatian daisy</name>
    <name type="synonym">Chrysanthemum cinerariifolium</name>
    <dbReference type="NCBI Taxonomy" id="118510"/>
    <lineage>
        <taxon>Eukaryota</taxon>
        <taxon>Viridiplantae</taxon>
        <taxon>Streptophyta</taxon>
        <taxon>Embryophyta</taxon>
        <taxon>Tracheophyta</taxon>
        <taxon>Spermatophyta</taxon>
        <taxon>Magnoliopsida</taxon>
        <taxon>eudicotyledons</taxon>
        <taxon>Gunneridae</taxon>
        <taxon>Pentapetalae</taxon>
        <taxon>asterids</taxon>
        <taxon>campanulids</taxon>
        <taxon>Asterales</taxon>
        <taxon>Asteraceae</taxon>
        <taxon>Asteroideae</taxon>
        <taxon>Anthemideae</taxon>
        <taxon>Anthemidinae</taxon>
        <taxon>Tanacetum</taxon>
    </lineage>
</organism>
<proteinExistence type="inferred from homology"/>
<evidence type="ECO:0000256" key="4">
    <source>
        <dbReference type="ARBA" id="ARBA00002713"/>
    </source>
</evidence>
<dbReference type="PANTHER" id="PTHR30387">
    <property type="entry name" value="MANNONATE DEHYDRATASE"/>
    <property type="match status" value="1"/>
</dbReference>
<comment type="cofactor">
    <cofactor evidence="3">
        <name>Fe(2+)</name>
        <dbReference type="ChEBI" id="CHEBI:29033"/>
    </cofactor>
</comment>
<comment type="function">
    <text evidence="4">Catalyzes the dehydration of D-mannonate.</text>
</comment>
<keyword evidence="10" id="KW-0456">Lyase</keyword>
<comment type="cofactor">
    <cofactor evidence="2">
        <name>Mn(2+)</name>
        <dbReference type="ChEBI" id="CHEBI:29035"/>
    </cofactor>
</comment>
<dbReference type="Gene3D" id="3.20.20.150">
    <property type="entry name" value="Divalent-metal-dependent TIM barrel enzymes"/>
    <property type="match status" value="1"/>
</dbReference>
<dbReference type="AlphaFoldDB" id="A0A699WUH6"/>
<sequence>MSEAEKQLLQRNIIAGLPGSEESFTLAQFQQALDAYDGIDAEKLRQHLILFLEEIVPVAEEVSVNLAIHPDDPPYAILGLPRV</sequence>
<dbReference type="GO" id="GO:0030145">
    <property type="term" value="F:manganese ion binding"/>
    <property type="evidence" value="ECO:0007669"/>
    <property type="project" value="TreeGrafter"/>
</dbReference>
<comment type="caution">
    <text evidence="11">The sequence shown here is derived from an EMBL/GenBank/DDBJ whole genome shotgun (WGS) entry which is preliminary data.</text>
</comment>
<dbReference type="EMBL" id="BKCJ011770010">
    <property type="protein sequence ID" value="GFD51422.1"/>
    <property type="molecule type" value="Genomic_DNA"/>
</dbReference>
<comment type="pathway">
    <text evidence="5">Carbohydrate metabolism; pentose and glucuronate interconversion.</text>
</comment>
<dbReference type="GO" id="GO:0008198">
    <property type="term" value="F:ferrous iron binding"/>
    <property type="evidence" value="ECO:0007669"/>
    <property type="project" value="TreeGrafter"/>
</dbReference>
<reference evidence="11" key="1">
    <citation type="journal article" date="2019" name="Sci. Rep.">
        <title>Draft genome of Tanacetum cinerariifolium, the natural source of mosquito coil.</title>
        <authorList>
            <person name="Yamashiro T."/>
            <person name="Shiraishi A."/>
            <person name="Satake H."/>
            <person name="Nakayama K."/>
        </authorList>
    </citation>
    <scope>NUCLEOTIDE SEQUENCE</scope>
</reference>
<dbReference type="GO" id="GO:0042840">
    <property type="term" value="P:D-glucuronate catabolic process"/>
    <property type="evidence" value="ECO:0007669"/>
    <property type="project" value="TreeGrafter"/>
</dbReference>
<dbReference type="Pfam" id="PF03786">
    <property type="entry name" value="UxuA"/>
    <property type="match status" value="1"/>
</dbReference>
<accession>A0A699WUH6</accession>
<evidence type="ECO:0000256" key="7">
    <source>
        <dbReference type="ARBA" id="ARBA00012927"/>
    </source>
</evidence>
<keyword evidence="9" id="KW-0464">Manganese</keyword>
<evidence type="ECO:0000256" key="6">
    <source>
        <dbReference type="ARBA" id="ARBA00007389"/>
    </source>
</evidence>
<comment type="catalytic activity">
    <reaction evidence="1">
        <text>D-mannonate = 2-dehydro-3-deoxy-D-gluconate + H2O</text>
        <dbReference type="Rhea" id="RHEA:20097"/>
        <dbReference type="ChEBI" id="CHEBI:15377"/>
        <dbReference type="ChEBI" id="CHEBI:17767"/>
        <dbReference type="ChEBI" id="CHEBI:57990"/>
        <dbReference type="EC" id="4.2.1.8"/>
    </reaction>
</comment>
<evidence type="ECO:0000256" key="8">
    <source>
        <dbReference type="ARBA" id="ARBA00023004"/>
    </source>
</evidence>
<evidence type="ECO:0000256" key="3">
    <source>
        <dbReference type="ARBA" id="ARBA00001954"/>
    </source>
</evidence>
<dbReference type="GO" id="GO:0008927">
    <property type="term" value="F:mannonate dehydratase activity"/>
    <property type="evidence" value="ECO:0007669"/>
    <property type="project" value="UniProtKB-EC"/>
</dbReference>
<keyword evidence="8" id="KW-0408">Iron</keyword>
<evidence type="ECO:0000256" key="9">
    <source>
        <dbReference type="ARBA" id="ARBA00023211"/>
    </source>
</evidence>
<comment type="similarity">
    <text evidence="6">Belongs to the mannonate dehydratase family.</text>
</comment>